<evidence type="ECO:0000313" key="1">
    <source>
        <dbReference type="EMBL" id="CDW27063.1"/>
    </source>
</evidence>
<reference evidence="1" key="1">
    <citation type="submission" date="2014-05" db="EMBL/GenBank/DDBJ databases">
        <authorList>
            <person name="Chronopoulou M."/>
        </authorList>
    </citation>
    <scope>NUCLEOTIDE SEQUENCE</scope>
    <source>
        <tissue evidence="1">Whole organism</tissue>
    </source>
</reference>
<dbReference type="EMBL" id="HACA01009702">
    <property type="protein sequence ID" value="CDW27063.1"/>
    <property type="molecule type" value="Transcribed_RNA"/>
</dbReference>
<sequence length="31" mass="3321">MIIPNSLSDETSLRQTSCEPSKAITSVVVTI</sequence>
<name>A0A0K2TLS9_LEPSM</name>
<proteinExistence type="predicted"/>
<organism evidence="1">
    <name type="scientific">Lepeophtheirus salmonis</name>
    <name type="common">Salmon louse</name>
    <name type="synonym">Caligus salmonis</name>
    <dbReference type="NCBI Taxonomy" id="72036"/>
    <lineage>
        <taxon>Eukaryota</taxon>
        <taxon>Metazoa</taxon>
        <taxon>Ecdysozoa</taxon>
        <taxon>Arthropoda</taxon>
        <taxon>Crustacea</taxon>
        <taxon>Multicrustacea</taxon>
        <taxon>Hexanauplia</taxon>
        <taxon>Copepoda</taxon>
        <taxon>Siphonostomatoida</taxon>
        <taxon>Caligidae</taxon>
        <taxon>Lepeophtheirus</taxon>
    </lineage>
</organism>
<dbReference type="AlphaFoldDB" id="A0A0K2TLS9"/>
<protein>
    <submittedName>
        <fullName evidence="1">Uncharacterized protein</fullName>
    </submittedName>
</protein>
<accession>A0A0K2TLS9</accession>